<evidence type="ECO:0000259" key="1">
    <source>
        <dbReference type="Pfam" id="PF12867"/>
    </source>
</evidence>
<reference evidence="2 3" key="1">
    <citation type="submission" date="2020-01" db="EMBL/GenBank/DDBJ databases">
        <title>Paenibacillus soybeanensis sp. nov. isolated from the nodules of soybean (Glycine max(L.) Merr).</title>
        <authorList>
            <person name="Wang H."/>
        </authorList>
    </citation>
    <scope>NUCLEOTIDE SEQUENCE [LARGE SCALE GENOMIC DNA]</scope>
    <source>
        <strain evidence="2 3">T1</strain>
    </source>
</reference>
<accession>A0ABW9XM80</accession>
<dbReference type="SUPFAM" id="SSF109854">
    <property type="entry name" value="DinB/YfiT-like putative metalloenzymes"/>
    <property type="match status" value="1"/>
</dbReference>
<comment type="caution">
    <text evidence="2">The sequence shown here is derived from an EMBL/GenBank/DDBJ whole genome shotgun (WGS) entry which is preliminary data.</text>
</comment>
<protein>
    <submittedName>
        <fullName evidence="2">DinB family protein</fullName>
    </submittedName>
</protein>
<evidence type="ECO:0000313" key="3">
    <source>
        <dbReference type="Proteomes" id="UP000665561"/>
    </source>
</evidence>
<sequence>MRNEFIFEILDSRLNVLIELFEQCPEDRRRVIPQGFNNHIHWHVGHVLTVTEFHVFDLSGQPKVLPESYQALFAYGTKPADWLEEPPAWEFLIEQLKEQRYLIRESLQDKLDQPVKPNFLKAETIGELIVSTVLHIMNHAGVVSAILKALKAA</sequence>
<dbReference type="InterPro" id="IPR024775">
    <property type="entry name" value="DinB-like"/>
</dbReference>
<dbReference type="Gene3D" id="1.20.120.450">
    <property type="entry name" value="dinb family like domain"/>
    <property type="match status" value="1"/>
</dbReference>
<dbReference type="RefSeq" id="WP_161742486.1">
    <property type="nucleotide sequence ID" value="NZ_JAAAMV010000003.1"/>
</dbReference>
<gene>
    <name evidence="2" type="ORF">GT019_07600</name>
</gene>
<evidence type="ECO:0000313" key="2">
    <source>
        <dbReference type="EMBL" id="NBD23731.1"/>
    </source>
</evidence>
<dbReference type="InterPro" id="IPR034660">
    <property type="entry name" value="DinB/YfiT-like"/>
</dbReference>
<name>A0ABW9XM80_9BACL</name>
<organism evidence="2 3">
    <name type="scientific">Paenibacillus glycinis</name>
    <dbReference type="NCBI Taxonomy" id="2697035"/>
    <lineage>
        <taxon>Bacteria</taxon>
        <taxon>Bacillati</taxon>
        <taxon>Bacillota</taxon>
        <taxon>Bacilli</taxon>
        <taxon>Bacillales</taxon>
        <taxon>Paenibacillaceae</taxon>
        <taxon>Paenibacillus</taxon>
    </lineage>
</organism>
<dbReference type="Pfam" id="PF12867">
    <property type="entry name" value="DinB_2"/>
    <property type="match status" value="1"/>
</dbReference>
<dbReference type="EMBL" id="JAAAMV010000003">
    <property type="protein sequence ID" value="NBD23731.1"/>
    <property type="molecule type" value="Genomic_DNA"/>
</dbReference>
<keyword evidence="3" id="KW-1185">Reference proteome</keyword>
<dbReference type="Proteomes" id="UP000665561">
    <property type="component" value="Unassembled WGS sequence"/>
</dbReference>
<proteinExistence type="predicted"/>
<feature type="domain" description="DinB-like" evidence="1">
    <location>
        <begin position="12"/>
        <end position="142"/>
    </location>
</feature>